<feature type="compositionally biased region" description="Low complexity" evidence="1">
    <location>
        <begin position="30"/>
        <end position="41"/>
    </location>
</feature>
<feature type="signal peptide" evidence="2">
    <location>
        <begin position="1"/>
        <end position="20"/>
    </location>
</feature>
<dbReference type="Proteomes" id="UP000823910">
    <property type="component" value="Unassembled WGS sequence"/>
</dbReference>
<accession>A0A9D2N332</accession>
<proteinExistence type="predicted"/>
<keyword evidence="2" id="KW-0732">Signal</keyword>
<feature type="chain" id="PRO_5039051018" description="DUF5666 domain-containing protein" evidence="2">
    <location>
        <begin position="21"/>
        <end position="220"/>
    </location>
</feature>
<organism evidence="3 4">
    <name type="scientific">Candidatus Enterocloster excrementipullorum</name>
    <dbReference type="NCBI Taxonomy" id="2838559"/>
    <lineage>
        <taxon>Bacteria</taxon>
        <taxon>Bacillati</taxon>
        <taxon>Bacillota</taxon>
        <taxon>Clostridia</taxon>
        <taxon>Lachnospirales</taxon>
        <taxon>Lachnospiraceae</taxon>
        <taxon>Enterocloster</taxon>
    </lineage>
</organism>
<feature type="compositionally biased region" description="Acidic residues" evidence="1">
    <location>
        <begin position="42"/>
        <end position="64"/>
    </location>
</feature>
<evidence type="ECO:0000256" key="1">
    <source>
        <dbReference type="SAM" id="MobiDB-lite"/>
    </source>
</evidence>
<dbReference type="EMBL" id="DWWT01000076">
    <property type="protein sequence ID" value="HJC07231.1"/>
    <property type="molecule type" value="Genomic_DNA"/>
</dbReference>
<protein>
    <recommendedName>
        <fullName evidence="5">DUF5666 domain-containing protein</fullName>
    </recommendedName>
</protein>
<reference evidence="3" key="2">
    <citation type="submission" date="2021-04" db="EMBL/GenBank/DDBJ databases">
        <authorList>
            <person name="Gilroy R."/>
        </authorList>
    </citation>
    <scope>NUCLEOTIDE SEQUENCE</scope>
    <source>
        <strain evidence="3">CHK180-15479</strain>
    </source>
</reference>
<comment type="caution">
    <text evidence="3">The sequence shown here is derived from an EMBL/GenBank/DDBJ whole genome shotgun (WGS) entry which is preliminary data.</text>
</comment>
<sequence length="220" mass="23157">MKKQSLAAAAAFALAASILAAGCGKKETASTETSAETSAVEESTEASTEETEESTQEETEESEAQEAAQYHMLQGTIVKMGAEGNVFTLQADDGNSYDIGLTDIRDVEVELAQDVHIAIAYIGEVLGGPEAAALEDVTLVVALPEQEEWTITTETGTTTANAMSTFSMKTEDGRELSFMKDNCPIEEGALAADSGDAVEVTYVASQGINFPIEIKAARAE</sequence>
<dbReference type="AlphaFoldDB" id="A0A9D2N332"/>
<name>A0A9D2N332_9FIRM</name>
<dbReference type="PROSITE" id="PS51257">
    <property type="entry name" value="PROKAR_LIPOPROTEIN"/>
    <property type="match status" value="1"/>
</dbReference>
<evidence type="ECO:0008006" key="5">
    <source>
        <dbReference type="Google" id="ProtNLM"/>
    </source>
</evidence>
<feature type="region of interest" description="Disordered" evidence="1">
    <location>
        <begin position="25"/>
        <end position="66"/>
    </location>
</feature>
<evidence type="ECO:0000256" key="2">
    <source>
        <dbReference type="SAM" id="SignalP"/>
    </source>
</evidence>
<reference evidence="3" key="1">
    <citation type="journal article" date="2021" name="PeerJ">
        <title>Extensive microbial diversity within the chicken gut microbiome revealed by metagenomics and culture.</title>
        <authorList>
            <person name="Gilroy R."/>
            <person name="Ravi A."/>
            <person name="Getino M."/>
            <person name="Pursley I."/>
            <person name="Horton D.L."/>
            <person name="Alikhan N.F."/>
            <person name="Baker D."/>
            <person name="Gharbi K."/>
            <person name="Hall N."/>
            <person name="Watson M."/>
            <person name="Adriaenssens E.M."/>
            <person name="Foster-Nyarko E."/>
            <person name="Jarju S."/>
            <person name="Secka A."/>
            <person name="Antonio M."/>
            <person name="Oren A."/>
            <person name="Chaudhuri R.R."/>
            <person name="La Ragione R."/>
            <person name="Hildebrand F."/>
            <person name="Pallen M.J."/>
        </authorList>
    </citation>
    <scope>NUCLEOTIDE SEQUENCE</scope>
    <source>
        <strain evidence="3">CHK180-15479</strain>
    </source>
</reference>
<gene>
    <name evidence="3" type="ORF">H9704_13990</name>
</gene>
<evidence type="ECO:0000313" key="4">
    <source>
        <dbReference type="Proteomes" id="UP000823910"/>
    </source>
</evidence>
<evidence type="ECO:0000313" key="3">
    <source>
        <dbReference type="EMBL" id="HJC07231.1"/>
    </source>
</evidence>